<dbReference type="Proteomes" id="UP000240971">
    <property type="component" value="Unassembled WGS sequence"/>
</dbReference>
<protein>
    <submittedName>
        <fullName evidence="1">Zinc-binding alcohol dehydrogenase family protein</fullName>
    </submittedName>
</protein>
<dbReference type="Pfam" id="PF13602">
    <property type="entry name" value="ADH_zinc_N_2"/>
    <property type="match status" value="1"/>
</dbReference>
<reference evidence="1 2" key="1">
    <citation type="submission" date="2018-03" db="EMBL/GenBank/DDBJ databases">
        <title>Genomic Encyclopedia of Archaeal and Bacterial Type Strains, Phase II (KMG-II): from individual species to whole genera.</title>
        <authorList>
            <person name="Goeker M."/>
        </authorList>
    </citation>
    <scope>NUCLEOTIDE SEQUENCE [LARGE SCALE GENOMIC DNA]</scope>
    <source>
        <strain evidence="1 2">DSM 24859</strain>
    </source>
</reference>
<dbReference type="Gene3D" id="3.90.180.10">
    <property type="entry name" value="Medium-chain alcohol dehydrogenases, catalytic domain"/>
    <property type="match status" value="1"/>
</dbReference>
<gene>
    <name evidence="1" type="ORF">CLV51_1011221</name>
</gene>
<evidence type="ECO:0000313" key="1">
    <source>
        <dbReference type="EMBL" id="PSL49883.1"/>
    </source>
</evidence>
<organism evidence="1 2">
    <name type="scientific">Chitinophaga niastensis</name>
    <dbReference type="NCBI Taxonomy" id="536980"/>
    <lineage>
        <taxon>Bacteria</taxon>
        <taxon>Pseudomonadati</taxon>
        <taxon>Bacteroidota</taxon>
        <taxon>Chitinophagia</taxon>
        <taxon>Chitinophagales</taxon>
        <taxon>Chitinophagaceae</taxon>
        <taxon>Chitinophaga</taxon>
    </lineage>
</organism>
<dbReference type="PANTHER" id="PTHR44013:SF16">
    <property type="entry name" value="ZINC-BINDING DEHYDROGENASE FAMILY OXIDOREDUCTASE"/>
    <property type="match status" value="1"/>
</dbReference>
<dbReference type="InterPro" id="IPR036291">
    <property type="entry name" value="NAD(P)-bd_dom_sf"/>
</dbReference>
<name>A0A2P8HUI7_CHINA</name>
<dbReference type="EMBL" id="PYAW01000001">
    <property type="protein sequence ID" value="PSL49883.1"/>
    <property type="molecule type" value="Genomic_DNA"/>
</dbReference>
<comment type="caution">
    <text evidence="1">The sequence shown here is derived from an EMBL/GenBank/DDBJ whole genome shotgun (WGS) entry which is preliminary data.</text>
</comment>
<evidence type="ECO:0000313" key="2">
    <source>
        <dbReference type="Proteomes" id="UP000240971"/>
    </source>
</evidence>
<keyword evidence="2" id="KW-1185">Reference proteome</keyword>
<dbReference type="SUPFAM" id="SSF51735">
    <property type="entry name" value="NAD(P)-binding Rossmann-fold domains"/>
    <property type="match status" value="1"/>
</dbReference>
<dbReference type="PANTHER" id="PTHR44013">
    <property type="entry name" value="ZINC-TYPE ALCOHOL DEHYDROGENASE-LIKE PROTEIN C16A3.02C"/>
    <property type="match status" value="1"/>
</dbReference>
<accession>A0A2P8HUI7</accession>
<sequence length="165" mass="18222">MILRAGGVGHYAVQMAKATGAYVIALKSAANAGWVTNLGADEIIDYNTFDFNEASSLQLNLVLDAGGRYPASLYEKHFAPGAALFYLPHQLPGEKMQYYKSKGFDVRFTGVFTEERAIDDIATLLKEGKVKSYIDKTFAFTDMKAAFEEMKKGTTRGKIVVRMDI</sequence>
<proteinExistence type="predicted"/>
<dbReference type="InterPro" id="IPR052733">
    <property type="entry name" value="Chloroplast_QOR"/>
</dbReference>
<dbReference type="Gene3D" id="3.40.50.720">
    <property type="entry name" value="NAD(P)-binding Rossmann-like Domain"/>
    <property type="match status" value="1"/>
</dbReference>
<dbReference type="AlphaFoldDB" id="A0A2P8HUI7"/>